<keyword evidence="1" id="KW-1133">Transmembrane helix</keyword>
<dbReference type="Proteomes" id="UP000324897">
    <property type="component" value="Chromosome 2"/>
</dbReference>
<evidence type="ECO:0000256" key="1">
    <source>
        <dbReference type="SAM" id="Phobius"/>
    </source>
</evidence>
<feature type="non-terminal residue" evidence="2">
    <location>
        <position position="1"/>
    </location>
</feature>
<dbReference type="PANTHER" id="PTHR31170">
    <property type="entry name" value="BNAC04G53230D PROTEIN"/>
    <property type="match status" value="1"/>
</dbReference>
<keyword evidence="1" id="KW-0472">Membrane</keyword>
<dbReference type="PANTHER" id="PTHR31170:SF25">
    <property type="entry name" value="BNAA09G04570D PROTEIN"/>
    <property type="match status" value="1"/>
</dbReference>
<accession>A0A5J9UM13</accession>
<dbReference type="Pfam" id="PF03140">
    <property type="entry name" value="DUF247"/>
    <property type="match status" value="2"/>
</dbReference>
<dbReference type="Gramene" id="TVU24783">
    <property type="protein sequence ID" value="TVU24783"/>
    <property type="gene ID" value="EJB05_27240"/>
</dbReference>
<dbReference type="AlphaFoldDB" id="A0A5J9UM13"/>
<feature type="non-terminal residue" evidence="2">
    <location>
        <position position="485"/>
    </location>
</feature>
<evidence type="ECO:0000313" key="2">
    <source>
        <dbReference type="EMBL" id="TVU24783.1"/>
    </source>
</evidence>
<reference evidence="2 3" key="1">
    <citation type="journal article" date="2019" name="Sci. Rep.">
        <title>A high-quality genome of Eragrostis curvula grass provides insights into Poaceae evolution and supports new strategies to enhance forage quality.</title>
        <authorList>
            <person name="Carballo J."/>
            <person name="Santos B.A.C.M."/>
            <person name="Zappacosta D."/>
            <person name="Garbus I."/>
            <person name="Selva J.P."/>
            <person name="Gallo C.A."/>
            <person name="Diaz A."/>
            <person name="Albertini E."/>
            <person name="Caccamo M."/>
            <person name="Echenique V."/>
        </authorList>
    </citation>
    <scope>NUCLEOTIDE SEQUENCE [LARGE SCALE GENOMIC DNA]</scope>
    <source>
        <strain evidence="3">cv. Victoria</strain>
        <tissue evidence="2">Leaf</tissue>
    </source>
</reference>
<feature type="transmembrane region" description="Helical" evidence="1">
    <location>
        <begin position="455"/>
        <end position="479"/>
    </location>
</feature>
<keyword evidence="1" id="KW-0812">Transmembrane</keyword>
<name>A0A5J9UM13_9POAL</name>
<dbReference type="OrthoDB" id="1936937at2759"/>
<protein>
    <submittedName>
        <fullName evidence="2">Uncharacterized protein</fullName>
    </submittedName>
</protein>
<evidence type="ECO:0000313" key="3">
    <source>
        <dbReference type="Proteomes" id="UP000324897"/>
    </source>
</evidence>
<gene>
    <name evidence="2" type="ORF">EJB05_27240</name>
</gene>
<keyword evidence="3" id="KW-1185">Reference proteome</keyword>
<dbReference type="EMBL" id="RWGY01000013">
    <property type="protein sequence ID" value="TVU24783.1"/>
    <property type="molecule type" value="Genomic_DNA"/>
</dbReference>
<organism evidence="2 3">
    <name type="scientific">Eragrostis curvula</name>
    <name type="common">weeping love grass</name>
    <dbReference type="NCBI Taxonomy" id="38414"/>
    <lineage>
        <taxon>Eukaryota</taxon>
        <taxon>Viridiplantae</taxon>
        <taxon>Streptophyta</taxon>
        <taxon>Embryophyta</taxon>
        <taxon>Tracheophyta</taxon>
        <taxon>Spermatophyta</taxon>
        <taxon>Magnoliopsida</taxon>
        <taxon>Liliopsida</taxon>
        <taxon>Poales</taxon>
        <taxon>Poaceae</taxon>
        <taxon>PACMAD clade</taxon>
        <taxon>Chloridoideae</taxon>
        <taxon>Eragrostideae</taxon>
        <taxon>Eragrostidinae</taxon>
        <taxon>Eragrostis</taxon>
    </lineage>
</organism>
<comment type="caution">
    <text evidence="2">The sequence shown here is derived from an EMBL/GenBank/DDBJ whole genome shotgun (WGS) entry which is preliminary data.</text>
</comment>
<sequence length="485" mass="55184">MVVLDAWVGRGERYFRVSRANNISNAEEKKNQQQQEQQPKDFFIKLMEEKVRTAVPERPLHAPTICEVPEDLAEGNKGAYIPKVVCIGPLSDGMRGTPRMLRMERYKWCCVRKLIAGSSAAPWSKEHALLLGKCLRKMMFLAPRIRASYSSGSSVSATQLQEHTSDDEQQLARNMVLDGCFILHRLLRYGARESPGRVANIIGEDDDWTQVLGRCWVWGTVKRDLLLLSNQVPFFVVRKLFKLLLNKSDDEGLREDVLVQGALRLFSSLHPRPMTTPPPPIACHDVRHLLHLFYLSIDLPPPPQEQEGQSSSSSQLLPSSAERTWWVPCAKELDEAGVSFKPRKRGARSFLDVRFAGGALEIPPLQLYDYSEPLFRNLMALEQTYPDTPGHFTAYAIFMDCLLKATKDVRLLHEAHTSPDRNYLAGVMEEVVRYQSARWPRWRAALTSNYFTNPWVTTSVVVAALLLALTVLQTFYSVYSYYKPL</sequence>
<dbReference type="InterPro" id="IPR004158">
    <property type="entry name" value="DUF247_pln"/>
</dbReference>
<proteinExistence type="predicted"/>